<dbReference type="GO" id="GO:0004452">
    <property type="term" value="F:isopentenyl-diphosphate delta-isomerase activity"/>
    <property type="evidence" value="ECO:0007669"/>
    <property type="project" value="TreeGrafter"/>
</dbReference>
<evidence type="ECO:0000313" key="2">
    <source>
        <dbReference type="EMBL" id="KKW35204.1"/>
    </source>
</evidence>
<dbReference type="AlphaFoldDB" id="A0A0G2AR23"/>
<dbReference type="GO" id="GO:0016787">
    <property type="term" value="F:hydrolase activity"/>
    <property type="evidence" value="ECO:0007669"/>
    <property type="project" value="UniProtKB-KW"/>
</dbReference>
<evidence type="ECO:0000259" key="1">
    <source>
        <dbReference type="PROSITE" id="PS51462"/>
    </source>
</evidence>
<reference evidence="2 3" key="1">
    <citation type="journal article" date="2015" name="Nature">
        <title>rRNA introns, odd ribosomes, and small enigmatic genomes across a large radiation of phyla.</title>
        <authorList>
            <person name="Brown C.T."/>
            <person name="Hug L.A."/>
            <person name="Thomas B.C."/>
            <person name="Sharon I."/>
            <person name="Castelle C.J."/>
            <person name="Singh A."/>
            <person name="Wilkins M.J."/>
            <person name="Williams K.H."/>
            <person name="Banfield J.F."/>
        </authorList>
    </citation>
    <scope>NUCLEOTIDE SEQUENCE [LARGE SCALE GENOMIC DNA]</scope>
</reference>
<dbReference type="SUPFAM" id="SSF55811">
    <property type="entry name" value="Nudix"/>
    <property type="match status" value="1"/>
</dbReference>
<gene>
    <name evidence="2" type="ORF">UY82_C0046G0006</name>
</gene>
<dbReference type="GO" id="GO:0005737">
    <property type="term" value="C:cytoplasm"/>
    <property type="evidence" value="ECO:0007669"/>
    <property type="project" value="TreeGrafter"/>
</dbReference>
<proteinExistence type="predicted"/>
<dbReference type="GO" id="GO:0009240">
    <property type="term" value="P:isopentenyl diphosphate biosynthetic process"/>
    <property type="evidence" value="ECO:0007669"/>
    <property type="project" value="TreeGrafter"/>
</dbReference>
<dbReference type="PANTHER" id="PTHR10885:SF20">
    <property type="entry name" value="NUDIX HYDROLASE DOMAIN-CONTAINING PROTEIN"/>
    <property type="match status" value="1"/>
</dbReference>
<dbReference type="PANTHER" id="PTHR10885">
    <property type="entry name" value="ISOPENTENYL-DIPHOSPHATE DELTA-ISOMERASE"/>
    <property type="match status" value="1"/>
</dbReference>
<sequence>MDMHPAEPQNELLQCFDEHGTPTEVHTRSEVKELPPRWWYATSKVWLVNDEGELMCSKRAEGLSGNPNKWQTYFGGHVAAGLSIKESAQRELEEEAGINKPLEDLHLIDKGRDETKKVHFEFYTVRFNGRPSDLHFSDNEVTEARWMSMQEYWSDQEKNRDRWCNGCTLERQQMIRDWLKSVAV</sequence>
<comment type="caution">
    <text evidence="2">The sequence shown here is derived from an EMBL/GenBank/DDBJ whole genome shotgun (WGS) entry which is preliminary data.</text>
</comment>
<protein>
    <submittedName>
        <fullName evidence="2">Hydrolase, NUDIX family</fullName>
    </submittedName>
</protein>
<dbReference type="Pfam" id="PF00293">
    <property type="entry name" value="NUDIX"/>
    <property type="match status" value="1"/>
</dbReference>
<dbReference type="Proteomes" id="UP000033865">
    <property type="component" value="Unassembled WGS sequence"/>
</dbReference>
<dbReference type="InterPro" id="IPR000086">
    <property type="entry name" value="NUDIX_hydrolase_dom"/>
</dbReference>
<name>A0A0G2AR23_9BACT</name>
<dbReference type="Gene3D" id="3.90.79.10">
    <property type="entry name" value="Nucleoside Triphosphate Pyrophosphohydrolase"/>
    <property type="match status" value="1"/>
</dbReference>
<feature type="domain" description="Nudix hydrolase" evidence="1">
    <location>
        <begin position="38"/>
        <end position="170"/>
    </location>
</feature>
<dbReference type="EMBL" id="LCRN01000046">
    <property type="protein sequence ID" value="KKW35204.1"/>
    <property type="molecule type" value="Genomic_DNA"/>
</dbReference>
<evidence type="ECO:0000313" key="3">
    <source>
        <dbReference type="Proteomes" id="UP000033865"/>
    </source>
</evidence>
<keyword evidence="2" id="KW-0378">Hydrolase</keyword>
<dbReference type="InterPro" id="IPR015797">
    <property type="entry name" value="NUDIX_hydrolase-like_dom_sf"/>
</dbReference>
<dbReference type="PROSITE" id="PS51462">
    <property type="entry name" value="NUDIX"/>
    <property type="match status" value="1"/>
</dbReference>
<organism evidence="2 3">
    <name type="scientific">Candidatus Uhrbacteria bacterium GW2011_GWC2_53_7</name>
    <dbReference type="NCBI Taxonomy" id="1618986"/>
    <lineage>
        <taxon>Bacteria</taxon>
        <taxon>Candidatus Uhriibacteriota</taxon>
    </lineage>
</organism>
<accession>A0A0G2AR23</accession>